<sequence length="267" mass="29356">MVGELVDALSTGRKRAVPGAALGFSVVMQQAKNALEPYFAQLVPKLFRYRYDPDLKVQASMRTIWQALTSSKKNVTEEYADAIFKELLSTLTDAQWRTRESSCLALADLLSARCTSAMTQRFGELFESLFRESVRVAAARAVSTVAKVTVRKCSSANGAEATSLLGVVLPVIVDKGVRSGVKNNRMLSLKILMDISKEAGSALHEHLNVLVPCLLDSLSETESTVLNYVAARSNLDELEVVGCSFKEKIYIELIKNWADLFLLLTLS</sequence>
<dbReference type="EMBL" id="UYRT01094184">
    <property type="protein sequence ID" value="VDN39428.1"/>
    <property type="molecule type" value="Genomic_DNA"/>
</dbReference>
<protein>
    <submittedName>
        <fullName evidence="4">TOG domain-containing protein</fullName>
    </submittedName>
</protein>
<dbReference type="GO" id="GO:0005634">
    <property type="term" value="C:nucleus"/>
    <property type="evidence" value="ECO:0007669"/>
    <property type="project" value="TreeGrafter"/>
</dbReference>
<dbReference type="PANTHER" id="PTHR23346:SF19">
    <property type="entry name" value="PROTEASOME ADAPTER AND SCAFFOLD PROTEIN ECM29"/>
    <property type="match status" value="1"/>
</dbReference>
<name>A0A183EM86_9BILA</name>
<evidence type="ECO:0000313" key="3">
    <source>
        <dbReference type="Proteomes" id="UP000271098"/>
    </source>
</evidence>
<keyword evidence="3" id="KW-1185">Reference proteome</keyword>
<dbReference type="InterPro" id="IPR016024">
    <property type="entry name" value="ARM-type_fold"/>
</dbReference>
<keyword evidence="1" id="KW-0677">Repeat</keyword>
<dbReference type="GO" id="GO:0005737">
    <property type="term" value="C:cytoplasm"/>
    <property type="evidence" value="ECO:0007669"/>
    <property type="project" value="TreeGrafter"/>
</dbReference>
<dbReference type="InterPro" id="IPR011989">
    <property type="entry name" value="ARM-like"/>
</dbReference>
<reference evidence="4" key="1">
    <citation type="submission" date="2016-06" db="UniProtKB">
        <authorList>
            <consortium name="WormBaseParasite"/>
        </authorList>
    </citation>
    <scope>IDENTIFICATION</scope>
</reference>
<dbReference type="PANTHER" id="PTHR23346">
    <property type="entry name" value="TRANSLATIONAL ACTIVATOR GCN1-RELATED"/>
    <property type="match status" value="1"/>
</dbReference>
<reference evidence="2 3" key="2">
    <citation type="submission" date="2018-11" db="EMBL/GenBank/DDBJ databases">
        <authorList>
            <consortium name="Pathogen Informatics"/>
        </authorList>
    </citation>
    <scope>NUCLEOTIDE SEQUENCE [LARGE SCALE GENOMIC DNA]</scope>
</reference>
<gene>
    <name evidence="2" type="ORF">GPUH_LOCUS22077</name>
</gene>
<accession>A0A183EM86</accession>
<dbReference type="SUPFAM" id="SSF48371">
    <property type="entry name" value="ARM repeat"/>
    <property type="match status" value="1"/>
</dbReference>
<dbReference type="WBParaSite" id="GPUH_0002210401-mRNA-1">
    <property type="protein sequence ID" value="GPUH_0002210401-mRNA-1"/>
    <property type="gene ID" value="GPUH_0002210401"/>
</dbReference>
<organism evidence="4">
    <name type="scientific">Gongylonema pulchrum</name>
    <dbReference type="NCBI Taxonomy" id="637853"/>
    <lineage>
        <taxon>Eukaryota</taxon>
        <taxon>Metazoa</taxon>
        <taxon>Ecdysozoa</taxon>
        <taxon>Nematoda</taxon>
        <taxon>Chromadorea</taxon>
        <taxon>Rhabditida</taxon>
        <taxon>Spirurina</taxon>
        <taxon>Spiruromorpha</taxon>
        <taxon>Spiruroidea</taxon>
        <taxon>Gongylonematidae</taxon>
        <taxon>Gongylonema</taxon>
    </lineage>
</organism>
<dbReference type="Gene3D" id="1.25.10.10">
    <property type="entry name" value="Leucine-rich Repeat Variant"/>
    <property type="match status" value="1"/>
</dbReference>
<evidence type="ECO:0000313" key="2">
    <source>
        <dbReference type="EMBL" id="VDN39428.1"/>
    </source>
</evidence>
<dbReference type="AlphaFoldDB" id="A0A183EM86"/>
<proteinExistence type="predicted"/>
<evidence type="ECO:0000313" key="4">
    <source>
        <dbReference type="WBParaSite" id="GPUH_0002210401-mRNA-1"/>
    </source>
</evidence>
<dbReference type="GO" id="GO:0060090">
    <property type="term" value="F:molecular adaptor activity"/>
    <property type="evidence" value="ECO:0007669"/>
    <property type="project" value="TreeGrafter"/>
</dbReference>
<dbReference type="OrthoDB" id="16066at2759"/>
<evidence type="ECO:0000256" key="1">
    <source>
        <dbReference type="ARBA" id="ARBA00022737"/>
    </source>
</evidence>
<dbReference type="Proteomes" id="UP000271098">
    <property type="component" value="Unassembled WGS sequence"/>
</dbReference>
<dbReference type="GO" id="GO:0036503">
    <property type="term" value="P:ERAD pathway"/>
    <property type="evidence" value="ECO:0007669"/>
    <property type="project" value="TreeGrafter"/>
</dbReference>